<dbReference type="GO" id="GO:0016592">
    <property type="term" value="C:mediator complex"/>
    <property type="evidence" value="ECO:0007669"/>
    <property type="project" value="UniProtKB-UniRule"/>
</dbReference>
<reference evidence="11 12" key="1">
    <citation type="journal article" date="2019" name="Nat. Ecol. Evol.">
        <title>Megaphylogeny resolves global patterns of mushroom evolution.</title>
        <authorList>
            <person name="Varga T."/>
            <person name="Krizsan K."/>
            <person name="Foldi C."/>
            <person name="Dima B."/>
            <person name="Sanchez-Garcia M."/>
            <person name="Sanchez-Ramirez S."/>
            <person name="Szollosi G.J."/>
            <person name="Szarkandi J.G."/>
            <person name="Papp V."/>
            <person name="Albert L."/>
            <person name="Andreopoulos W."/>
            <person name="Angelini C."/>
            <person name="Antonin V."/>
            <person name="Barry K.W."/>
            <person name="Bougher N.L."/>
            <person name="Buchanan P."/>
            <person name="Buyck B."/>
            <person name="Bense V."/>
            <person name="Catcheside P."/>
            <person name="Chovatia M."/>
            <person name="Cooper J."/>
            <person name="Damon W."/>
            <person name="Desjardin D."/>
            <person name="Finy P."/>
            <person name="Geml J."/>
            <person name="Haridas S."/>
            <person name="Hughes K."/>
            <person name="Justo A."/>
            <person name="Karasinski D."/>
            <person name="Kautmanova I."/>
            <person name="Kiss B."/>
            <person name="Kocsube S."/>
            <person name="Kotiranta H."/>
            <person name="LaButti K.M."/>
            <person name="Lechner B.E."/>
            <person name="Liimatainen K."/>
            <person name="Lipzen A."/>
            <person name="Lukacs Z."/>
            <person name="Mihaltcheva S."/>
            <person name="Morgado L.N."/>
            <person name="Niskanen T."/>
            <person name="Noordeloos M.E."/>
            <person name="Ohm R.A."/>
            <person name="Ortiz-Santana B."/>
            <person name="Ovrebo C."/>
            <person name="Racz N."/>
            <person name="Riley R."/>
            <person name="Savchenko A."/>
            <person name="Shiryaev A."/>
            <person name="Soop K."/>
            <person name="Spirin V."/>
            <person name="Szebenyi C."/>
            <person name="Tomsovsky M."/>
            <person name="Tulloss R.E."/>
            <person name="Uehling J."/>
            <person name="Grigoriev I.V."/>
            <person name="Vagvolgyi C."/>
            <person name="Papp T."/>
            <person name="Martin F.M."/>
            <person name="Miettinen O."/>
            <person name="Hibbett D.S."/>
            <person name="Nagy L.G."/>
        </authorList>
    </citation>
    <scope>NUCLEOTIDE SEQUENCE [LARGE SCALE GENOMIC DNA]</scope>
    <source>
        <strain evidence="11 12">CBS 309.79</strain>
    </source>
</reference>
<dbReference type="AlphaFoldDB" id="A0A5C3QTK1"/>
<dbReference type="Proteomes" id="UP000305067">
    <property type="component" value="Unassembled WGS sequence"/>
</dbReference>
<keyword evidence="6 9" id="KW-0804">Transcription</keyword>
<keyword evidence="7 9" id="KW-0539">Nucleus</keyword>
<dbReference type="STRING" id="1884261.A0A5C3QTK1"/>
<evidence type="ECO:0000313" key="12">
    <source>
        <dbReference type="Proteomes" id="UP000305067"/>
    </source>
</evidence>
<proteinExistence type="inferred from homology"/>
<dbReference type="GO" id="GO:0006357">
    <property type="term" value="P:regulation of transcription by RNA polymerase II"/>
    <property type="evidence" value="ECO:0007669"/>
    <property type="project" value="InterPro"/>
</dbReference>
<evidence type="ECO:0000256" key="3">
    <source>
        <dbReference type="ARBA" id="ARBA00019619"/>
    </source>
</evidence>
<keyword evidence="4 9" id="KW-0805">Transcription regulation</keyword>
<dbReference type="GO" id="GO:0070847">
    <property type="term" value="C:core mediator complex"/>
    <property type="evidence" value="ECO:0007669"/>
    <property type="project" value="TreeGrafter"/>
</dbReference>
<dbReference type="PANTHER" id="PTHR12809:SF2">
    <property type="entry name" value="MEDIATOR OF RNA POLYMERASE II TRANSCRIPTION SUBUNIT 14"/>
    <property type="match status" value="1"/>
</dbReference>
<organism evidence="11 12">
    <name type="scientific">Pterulicium gracile</name>
    <dbReference type="NCBI Taxonomy" id="1884261"/>
    <lineage>
        <taxon>Eukaryota</taxon>
        <taxon>Fungi</taxon>
        <taxon>Dikarya</taxon>
        <taxon>Basidiomycota</taxon>
        <taxon>Agaricomycotina</taxon>
        <taxon>Agaricomycetes</taxon>
        <taxon>Agaricomycetidae</taxon>
        <taxon>Agaricales</taxon>
        <taxon>Pleurotineae</taxon>
        <taxon>Pterulaceae</taxon>
        <taxon>Pterulicium</taxon>
    </lineage>
</organism>
<name>A0A5C3QTK1_9AGAR</name>
<gene>
    <name evidence="11" type="ORF">BDV98DRAFT_590528</name>
</gene>
<evidence type="ECO:0000256" key="2">
    <source>
        <dbReference type="ARBA" id="ARBA00007813"/>
    </source>
</evidence>
<comment type="subunit">
    <text evidence="9">Component of the Mediator complex.</text>
</comment>
<dbReference type="InterPro" id="IPR013947">
    <property type="entry name" value="Mediator_Med14"/>
</dbReference>
<evidence type="ECO:0000256" key="4">
    <source>
        <dbReference type="ARBA" id="ARBA00023015"/>
    </source>
</evidence>
<evidence type="ECO:0000256" key="5">
    <source>
        <dbReference type="ARBA" id="ARBA00023159"/>
    </source>
</evidence>
<dbReference type="GO" id="GO:0003712">
    <property type="term" value="F:transcription coregulator activity"/>
    <property type="evidence" value="ECO:0007669"/>
    <property type="project" value="UniProtKB-UniRule"/>
</dbReference>
<dbReference type="Pfam" id="PF08638">
    <property type="entry name" value="Med14"/>
    <property type="match status" value="1"/>
</dbReference>
<evidence type="ECO:0000256" key="6">
    <source>
        <dbReference type="ARBA" id="ARBA00023163"/>
    </source>
</evidence>
<dbReference type="PANTHER" id="PTHR12809">
    <property type="entry name" value="MEDIATOR COMPLEX SUBUNIT"/>
    <property type="match status" value="1"/>
</dbReference>
<protein>
    <recommendedName>
        <fullName evidence="3 9">Mediator of RNA polymerase II transcription subunit 14</fullName>
    </recommendedName>
    <alternativeName>
        <fullName evidence="8 9">Mediator complex subunit 14</fullName>
    </alternativeName>
</protein>
<dbReference type="InterPro" id="IPR055122">
    <property type="entry name" value="Med14_N"/>
</dbReference>
<accession>A0A5C3QTK1</accession>
<dbReference type="EMBL" id="ML178818">
    <property type="protein sequence ID" value="TFL04757.1"/>
    <property type="molecule type" value="Genomic_DNA"/>
</dbReference>
<keyword evidence="5 9" id="KW-0010">Activator</keyword>
<evidence type="ECO:0000256" key="9">
    <source>
        <dbReference type="RuleBase" id="RU365082"/>
    </source>
</evidence>
<dbReference type="OrthoDB" id="205099at2759"/>
<comment type="subcellular location">
    <subcellularLocation>
        <location evidence="1 9">Nucleus</location>
    </subcellularLocation>
</comment>
<evidence type="ECO:0000256" key="7">
    <source>
        <dbReference type="ARBA" id="ARBA00023242"/>
    </source>
</evidence>
<evidence type="ECO:0000259" key="10">
    <source>
        <dbReference type="Pfam" id="PF08638"/>
    </source>
</evidence>
<feature type="domain" description="Mediator complex subunit MED14 N-terminal" evidence="10">
    <location>
        <begin position="28"/>
        <end position="217"/>
    </location>
</feature>
<keyword evidence="12" id="KW-1185">Reference proteome</keyword>
<comment type="similarity">
    <text evidence="2 9">Belongs to the Mediator complex subunit 14 family.</text>
</comment>
<evidence type="ECO:0000313" key="11">
    <source>
        <dbReference type="EMBL" id="TFL04757.1"/>
    </source>
</evidence>
<comment type="function">
    <text evidence="9">Component of the Mediator complex, a coactivator involved in the regulated transcription of nearly all RNA polymerase II-dependent genes. Mediator functions as a bridge to convey information from gene-specific regulatory proteins to the basal RNA polymerase II transcription machinery. Mediator is recruited to promoters by direct interactions with regulatory proteins and serves as a scaffold for the assembly of a functional preinitiation complex with RNA polymerase II and the general transcription factors.</text>
</comment>
<sequence>MEDEPFADIDVEAIDMLETELPVVLDGQVPLGEVITRTVQAVYAELSELAETMPNMSDSARKRTLADWVVKVKRQVVKLYAAARWARDADSVQKCMNITAFLLNHNQQFTETIAALDISKQNLDSARLRNHDLLTSLDVLTYGTYLRLPSGIKRSIVPEPSLEDKDVVSILQQMESTIRYRLSMSEVVPQEMARYRIANGRVYFTSPKLFEASLCLRGGDPADGWFFVHVEFLFEIGGDPTSVQDFPRKPAGVVLRHIIDEADARLAFYLPPPSFEGIPGMENVPVPAAPQLPPDTVDAPLIRVFNFLQIMSLSYQLEILWYQAEQLRTLGWADHLQVEMSNSRKTLTVSYWVLPALVKQQSLAAKEKLPPHGGTLTISIVETPLRDGRRAKDPKSRVLFGLQQRAKIGQKTPSDTIENLSFEIKWEIQKGVLAVPVPEDVVRSFPEPLFVDTDNLDLESLLKKAIERHTAAILNTILLRLVHPSNQSMFASSRNAFIVNRDSQTELHVHLYANTLAVVTIDARTGHLALKNTGELATSGRGSRFLIVSEKLNFAPSRLFGTLGQLRIGTILESVQQKAKSIGLTWSPQKNFPPEEQRKLGPDMRATVFIELDNFKNTYLVIVVTDNNFRYGLVSVSTNAGSMFGHSIMSDMAWLDSRRIQMPGSAASGGADLLGFNSALEADSSSFNLTTQALRELYAYCCARVAYINVESQLKLRGIPFSYVDAWEGSPLTPEMSHIQSSLARSVPALCVQSEHILSGAPAAEAAMPNIRVIPLNWWCAKKQQVVTCVKLKYVQRPVGRKAASGSVIIRPSESIIYDTVEAVVCFLSDNVATCVSEFLEEWARVSKIVVIAREVSQMAEQVEWSDVKLLSFDLQTVQFAYARDYVVSITCTDQLSPTGGSFAFRFSKQNVTPDGDSYNPHEEAEPFLRNVLRPGHGRLSLSLHRLVSLLRDTLPMVIKLDTIRMQPVDGIPVDTVVKAAGWYRIVYGNFKHAVDFRLIKDHRVVIVDGSRSLFPLQSGLAEGGGASDDEAEALTPLALRPIPGFYDTVCDAVMGVMSTNGGSEPFKNVTFIDIGIICDAEQVTALGPAIHQQVLNTLRNPPAVSVKTEDTPPV</sequence>
<evidence type="ECO:0000256" key="8">
    <source>
        <dbReference type="ARBA" id="ARBA00032007"/>
    </source>
</evidence>
<evidence type="ECO:0000256" key="1">
    <source>
        <dbReference type="ARBA" id="ARBA00004123"/>
    </source>
</evidence>